<name>A0A1Y5NVY8_9MICO</name>
<dbReference type="RefSeq" id="WP_295573267.1">
    <property type="nucleotide sequence ID" value="NZ_FLQR01000001.1"/>
</dbReference>
<dbReference type="CDD" id="cd00367">
    <property type="entry name" value="PTS-HPr_like"/>
    <property type="match status" value="1"/>
</dbReference>
<dbReference type="PANTHER" id="PTHR33705">
    <property type="entry name" value="PHOSPHOCARRIER PROTEIN HPR"/>
    <property type="match status" value="1"/>
</dbReference>
<dbReference type="InterPro" id="IPR050399">
    <property type="entry name" value="HPr"/>
</dbReference>
<organism evidence="5">
    <name type="scientific">uncultured Microbacterium sp</name>
    <dbReference type="NCBI Taxonomy" id="191216"/>
    <lineage>
        <taxon>Bacteria</taxon>
        <taxon>Bacillati</taxon>
        <taxon>Actinomycetota</taxon>
        <taxon>Actinomycetes</taxon>
        <taxon>Micrococcales</taxon>
        <taxon>Microbacteriaceae</taxon>
        <taxon>Microbacterium</taxon>
        <taxon>environmental samples</taxon>
    </lineage>
</organism>
<dbReference type="GO" id="GO:0005737">
    <property type="term" value="C:cytoplasm"/>
    <property type="evidence" value="ECO:0007669"/>
    <property type="project" value="UniProtKB-SubCell"/>
</dbReference>
<dbReference type="Pfam" id="PF00381">
    <property type="entry name" value="PTS-HPr"/>
    <property type="match status" value="1"/>
</dbReference>
<dbReference type="Gene3D" id="3.30.1340.10">
    <property type="entry name" value="HPr-like"/>
    <property type="match status" value="1"/>
</dbReference>
<evidence type="ECO:0000256" key="3">
    <source>
        <dbReference type="ARBA" id="ARBA00022683"/>
    </source>
</evidence>
<dbReference type="SUPFAM" id="SSF55594">
    <property type="entry name" value="HPr-like"/>
    <property type="match status" value="1"/>
</dbReference>
<evidence type="ECO:0000313" key="5">
    <source>
        <dbReference type="EMBL" id="SBS70544.1"/>
    </source>
</evidence>
<comment type="subcellular location">
    <subcellularLocation>
        <location evidence="1">Cytoplasm</location>
    </subcellularLocation>
</comment>
<dbReference type="PROSITE" id="PS51350">
    <property type="entry name" value="PTS_HPR_DOM"/>
    <property type="match status" value="1"/>
</dbReference>
<dbReference type="PANTHER" id="PTHR33705:SF2">
    <property type="entry name" value="PHOSPHOCARRIER PROTEIN NPR"/>
    <property type="match status" value="1"/>
</dbReference>
<dbReference type="GO" id="GO:0009401">
    <property type="term" value="P:phosphoenolpyruvate-dependent sugar phosphotransferase system"/>
    <property type="evidence" value="ECO:0007669"/>
    <property type="project" value="UniProtKB-KW"/>
</dbReference>
<accession>A0A1Y5NVY8</accession>
<dbReference type="PRINTS" id="PR00107">
    <property type="entry name" value="PHOSPHOCPHPR"/>
</dbReference>
<gene>
    <name evidence="5" type="primary">ptsH</name>
    <name evidence="5" type="ORF">MIPYR_10534</name>
</gene>
<evidence type="ECO:0000259" key="4">
    <source>
        <dbReference type="PROSITE" id="PS51350"/>
    </source>
</evidence>
<dbReference type="EC" id="2.7.11.-" evidence="5"/>
<keyword evidence="5" id="KW-0808">Transferase</keyword>
<feature type="domain" description="HPr" evidence="4">
    <location>
        <begin position="1"/>
        <end position="89"/>
    </location>
</feature>
<sequence length="90" mass="8989">MAERTATIASSSGLHARPAKLFVQKVQETGVPVTIAVPGGADLNAGSILSLMGLGATQGTVVTLKAEGDGAESALDTLAAFLEVDHDAEA</sequence>
<dbReference type="EMBL" id="FLQR01000001">
    <property type="protein sequence ID" value="SBS70544.1"/>
    <property type="molecule type" value="Genomic_DNA"/>
</dbReference>
<dbReference type="InterPro" id="IPR035895">
    <property type="entry name" value="HPr-like_sf"/>
</dbReference>
<reference evidence="5" key="1">
    <citation type="submission" date="2016-03" db="EMBL/GenBank/DDBJ databases">
        <authorList>
            <person name="Ploux O."/>
        </authorList>
    </citation>
    <scope>NUCLEOTIDE SEQUENCE</scope>
    <source>
        <strain evidence="5">UC1</strain>
    </source>
</reference>
<protein>
    <submittedName>
        <fullName evidence="5">Phosphocarrier protein HPr</fullName>
        <ecNumber evidence="5">2.7.11.-</ecNumber>
    </submittedName>
</protein>
<dbReference type="AlphaFoldDB" id="A0A1Y5NVY8"/>
<dbReference type="GO" id="GO:0016740">
    <property type="term" value="F:transferase activity"/>
    <property type="evidence" value="ECO:0007669"/>
    <property type="project" value="UniProtKB-KW"/>
</dbReference>
<dbReference type="NCBIfam" id="TIGR01003">
    <property type="entry name" value="PTS_HPr_family"/>
    <property type="match status" value="1"/>
</dbReference>
<proteinExistence type="predicted"/>
<keyword evidence="3" id="KW-0598">Phosphotransferase system</keyword>
<evidence type="ECO:0000256" key="2">
    <source>
        <dbReference type="ARBA" id="ARBA00022490"/>
    </source>
</evidence>
<evidence type="ECO:0000256" key="1">
    <source>
        <dbReference type="ARBA" id="ARBA00004496"/>
    </source>
</evidence>
<dbReference type="InterPro" id="IPR000032">
    <property type="entry name" value="HPr-like"/>
</dbReference>
<keyword evidence="2" id="KW-0963">Cytoplasm</keyword>